<keyword evidence="2" id="KW-1185">Reference proteome</keyword>
<dbReference type="EMBL" id="CP036291">
    <property type="protein sequence ID" value="QDU89853.1"/>
    <property type="molecule type" value="Genomic_DNA"/>
</dbReference>
<organism evidence="1 2">
    <name type="scientific">Pirellulimonas nuda</name>
    <dbReference type="NCBI Taxonomy" id="2528009"/>
    <lineage>
        <taxon>Bacteria</taxon>
        <taxon>Pseudomonadati</taxon>
        <taxon>Planctomycetota</taxon>
        <taxon>Planctomycetia</taxon>
        <taxon>Pirellulales</taxon>
        <taxon>Lacipirellulaceae</taxon>
        <taxon>Pirellulimonas</taxon>
    </lineage>
</organism>
<reference evidence="1 2" key="1">
    <citation type="submission" date="2019-02" db="EMBL/GenBank/DDBJ databases">
        <title>Deep-cultivation of Planctomycetes and their phenomic and genomic characterization uncovers novel biology.</title>
        <authorList>
            <person name="Wiegand S."/>
            <person name="Jogler M."/>
            <person name="Boedeker C."/>
            <person name="Pinto D."/>
            <person name="Vollmers J."/>
            <person name="Rivas-Marin E."/>
            <person name="Kohn T."/>
            <person name="Peeters S.H."/>
            <person name="Heuer A."/>
            <person name="Rast P."/>
            <person name="Oberbeckmann S."/>
            <person name="Bunk B."/>
            <person name="Jeske O."/>
            <person name="Meyerdierks A."/>
            <person name="Storesund J.E."/>
            <person name="Kallscheuer N."/>
            <person name="Luecker S."/>
            <person name="Lage O.M."/>
            <person name="Pohl T."/>
            <person name="Merkel B.J."/>
            <person name="Hornburger P."/>
            <person name="Mueller R.-W."/>
            <person name="Bruemmer F."/>
            <person name="Labrenz M."/>
            <person name="Spormann A.M."/>
            <person name="Op den Camp H."/>
            <person name="Overmann J."/>
            <person name="Amann R."/>
            <person name="Jetten M.S.M."/>
            <person name="Mascher T."/>
            <person name="Medema M.H."/>
            <person name="Devos D.P."/>
            <person name="Kaster A.-K."/>
            <person name="Ovreas L."/>
            <person name="Rohde M."/>
            <person name="Galperin M.Y."/>
            <person name="Jogler C."/>
        </authorList>
    </citation>
    <scope>NUCLEOTIDE SEQUENCE [LARGE SCALE GENOMIC DNA]</scope>
    <source>
        <strain evidence="1 2">Pla175</strain>
    </source>
</reference>
<dbReference type="AlphaFoldDB" id="A0A518DEF6"/>
<evidence type="ECO:0000313" key="2">
    <source>
        <dbReference type="Proteomes" id="UP000317429"/>
    </source>
</evidence>
<dbReference type="RefSeq" id="WP_145287176.1">
    <property type="nucleotide sequence ID" value="NZ_CP036291.1"/>
</dbReference>
<accession>A0A518DEF6</accession>
<dbReference type="Proteomes" id="UP000317429">
    <property type="component" value="Chromosome"/>
</dbReference>
<proteinExistence type="predicted"/>
<evidence type="ECO:0000313" key="1">
    <source>
        <dbReference type="EMBL" id="QDU89853.1"/>
    </source>
</evidence>
<dbReference type="KEGG" id="pnd:Pla175_32490"/>
<gene>
    <name evidence="1" type="ORF">Pla175_32490</name>
</gene>
<sequence>MLTVHVDLRASHIARLAPAVAICLSAVALPSPLRGEDYKKDIQKAWADREAQVGDLVMSVTMETMTATGALNGKRGHDPTGGDSPAHDLHAARRVTLSVSGELRRLEYEGETFNSSEQARVPEKGVLVVQQGGEVRKLAEYEPGGQTRLQGTITSRAIELEELRNRPMLDFCRPPIHQLDDFSVTGLGASDDGGETIELTSADGARVLVVDPGRDYSIVRYSSENGPNGGLRNRGQLEVEYARDKTPGWAPKRWVATHHRRGRLVSRCVCEVEACRTNASLDPGLFCLAFPSGAQVFDLLDPNMQVRYLYSEGGQRREIGRTRLARPTSAAR</sequence>
<protein>
    <submittedName>
        <fullName evidence="1">Uncharacterized protein</fullName>
    </submittedName>
</protein>
<name>A0A518DEF6_9BACT</name>